<dbReference type="InterPro" id="IPR050739">
    <property type="entry name" value="MFP"/>
</dbReference>
<feature type="region of interest" description="Disordered" evidence="2">
    <location>
        <begin position="262"/>
        <end position="348"/>
    </location>
</feature>
<dbReference type="PRINTS" id="PR01490">
    <property type="entry name" value="RTXTOXIND"/>
</dbReference>
<proteinExistence type="predicted"/>
<evidence type="ECO:0000256" key="1">
    <source>
        <dbReference type="SAM" id="Coils"/>
    </source>
</evidence>
<feature type="transmembrane region" description="Helical" evidence="3">
    <location>
        <begin position="43"/>
        <end position="63"/>
    </location>
</feature>
<dbReference type="InterPro" id="IPR058781">
    <property type="entry name" value="HH_AprE-like"/>
</dbReference>
<sequence length="348" mass="38039">MSRQQAKPADKPQTHASRNGPYQVDPSQPDVPRPYEPSSPARFVVIGSAIVVLAFGVLGTWAATAPLDSAAAAPGTVTVESNRKLVQHPDGGVVTRIAVTDGDVVRRNDVLLELDTTESQARFDAVRQSLMAALLSKARLEAERARAEEMQLPKELRTPASDAEAREIEVAFAAERAQFRDRQRSLAGKVAIQNEKIGQLRDQIAGIEAEKRSAERQIAIMRDELVGLRELHEKGYYPRTRILEMERQLAKLGGQVGSADASIASAHPDRGGAPADRAGPPAVRRTGLERPDRHADPGLRTAPALRHGGAPADRRQSQILWDRAQCRRRVREGVRRSESLTRPARDSA</sequence>
<evidence type="ECO:0000313" key="6">
    <source>
        <dbReference type="Proteomes" id="UP001296873"/>
    </source>
</evidence>
<dbReference type="PANTHER" id="PTHR30386">
    <property type="entry name" value="MEMBRANE FUSION SUBUNIT OF EMRAB-TOLC MULTIDRUG EFFLUX PUMP"/>
    <property type="match status" value="1"/>
</dbReference>
<keyword evidence="3" id="KW-1133">Transmembrane helix</keyword>
<dbReference type="Pfam" id="PF25994">
    <property type="entry name" value="HH_AprE"/>
    <property type="match status" value="1"/>
</dbReference>
<feature type="compositionally biased region" description="Basic and acidic residues" evidence="2">
    <location>
        <begin position="331"/>
        <end position="348"/>
    </location>
</feature>
<feature type="domain" description="AprE-like long alpha-helical hairpin" evidence="4">
    <location>
        <begin position="119"/>
        <end position="268"/>
    </location>
</feature>
<dbReference type="RefSeq" id="WP_200342976.1">
    <property type="nucleotide sequence ID" value="NZ_NRRL01000101.1"/>
</dbReference>
<evidence type="ECO:0000259" key="4">
    <source>
        <dbReference type="Pfam" id="PF25994"/>
    </source>
</evidence>
<keyword evidence="1" id="KW-0175">Coiled coil</keyword>
<keyword evidence="3" id="KW-0472">Membrane</keyword>
<feature type="compositionally biased region" description="Low complexity" evidence="2">
    <location>
        <begin position="271"/>
        <end position="285"/>
    </location>
</feature>
<feature type="coiled-coil region" evidence="1">
    <location>
        <begin position="190"/>
        <end position="231"/>
    </location>
</feature>
<dbReference type="EMBL" id="NRRL01000101">
    <property type="protein sequence ID" value="MBK1670579.1"/>
    <property type="molecule type" value="Genomic_DNA"/>
</dbReference>
<reference evidence="5 6" key="1">
    <citation type="journal article" date="2020" name="Microorganisms">
        <title>Osmotic Adaptation and Compatible Solute Biosynthesis of Phototrophic Bacteria as Revealed from Genome Analyses.</title>
        <authorList>
            <person name="Imhoff J.F."/>
            <person name="Rahn T."/>
            <person name="Kunzel S."/>
            <person name="Keller A."/>
            <person name="Neulinger S.C."/>
        </authorList>
    </citation>
    <scope>NUCLEOTIDE SEQUENCE [LARGE SCALE GENOMIC DNA]</scope>
    <source>
        <strain evidence="5 6">DSM 9895</strain>
    </source>
</reference>
<accession>A0ABS1DLF9</accession>
<feature type="region of interest" description="Disordered" evidence="2">
    <location>
        <begin position="1"/>
        <end position="36"/>
    </location>
</feature>
<keyword evidence="3" id="KW-0812">Transmembrane</keyword>
<gene>
    <name evidence="5" type="ORF">CKO28_21390</name>
</gene>
<name>A0ABS1DLF9_9PROT</name>
<organism evidence="5 6">
    <name type="scientific">Rhodovibrio sodomensis</name>
    <dbReference type="NCBI Taxonomy" id="1088"/>
    <lineage>
        <taxon>Bacteria</taxon>
        <taxon>Pseudomonadati</taxon>
        <taxon>Pseudomonadota</taxon>
        <taxon>Alphaproteobacteria</taxon>
        <taxon>Rhodospirillales</taxon>
        <taxon>Rhodovibrionaceae</taxon>
        <taxon>Rhodovibrio</taxon>
    </lineage>
</organism>
<evidence type="ECO:0000256" key="2">
    <source>
        <dbReference type="SAM" id="MobiDB-lite"/>
    </source>
</evidence>
<dbReference type="Proteomes" id="UP001296873">
    <property type="component" value="Unassembled WGS sequence"/>
</dbReference>
<keyword evidence="6" id="KW-1185">Reference proteome</keyword>
<evidence type="ECO:0000256" key="3">
    <source>
        <dbReference type="SAM" id="Phobius"/>
    </source>
</evidence>
<dbReference type="Gene3D" id="2.40.50.100">
    <property type="match status" value="1"/>
</dbReference>
<protein>
    <recommendedName>
        <fullName evidence="4">AprE-like long alpha-helical hairpin domain-containing protein</fullName>
    </recommendedName>
</protein>
<dbReference type="PANTHER" id="PTHR30386:SF17">
    <property type="entry name" value="ALKALINE PROTEASE SECRETION PROTEIN APRE"/>
    <property type="match status" value="1"/>
</dbReference>
<comment type="caution">
    <text evidence="5">The sequence shown here is derived from an EMBL/GenBank/DDBJ whole genome shotgun (WGS) entry which is preliminary data.</text>
</comment>
<evidence type="ECO:0000313" key="5">
    <source>
        <dbReference type="EMBL" id="MBK1670579.1"/>
    </source>
</evidence>
<feature type="compositionally biased region" description="Basic and acidic residues" evidence="2">
    <location>
        <begin position="286"/>
        <end position="297"/>
    </location>
</feature>